<dbReference type="Proteomes" id="UP001392318">
    <property type="component" value="Unassembled WGS sequence"/>
</dbReference>
<keyword evidence="2" id="KW-1185">Reference proteome</keyword>
<comment type="caution">
    <text evidence="1">The sequence shown here is derived from an EMBL/GenBank/DDBJ whole genome shotgun (WGS) entry which is preliminary data.</text>
</comment>
<evidence type="ECO:0000313" key="2">
    <source>
        <dbReference type="Proteomes" id="UP001392318"/>
    </source>
</evidence>
<name>A0ACC6RG65_9BURK</name>
<evidence type="ECO:0000313" key="1">
    <source>
        <dbReference type="EMBL" id="MEM5400208.1"/>
    </source>
</evidence>
<accession>A0ACC6RG65</accession>
<gene>
    <name evidence="1" type="ORF">VSR83_08930</name>
</gene>
<dbReference type="EMBL" id="JAYMRU010000005">
    <property type="protein sequence ID" value="MEM5400208.1"/>
    <property type="molecule type" value="Genomic_DNA"/>
</dbReference>
<protein>
    <submittedName>
        <fullName evidence="1">Uncharacterized protein</fullName>
    </submittedName>
</protein>
<proteinExistence type="predicted"/>
<reference evidence="1" key="1">
    <citation type="submission" date="2024-01" db="EMBL/GenBank/DDBJ databases">
        <title>The diversity of rhizobia nodulating Mimosa spp. in eleven states of Brazil covering several biomes is determined by host plant, location, and edaphic factors.</title>
        <authorList>
            <person name="Rouws L."/>
            <person name="Barauna A."/>
            <person name="Beukes C."/>
            <person name="De Faria S.M."/>
            <person name="Gross E."/>
            <person name="Dos Reis Junior F.B."/>
            <person name="Simon M."/>
            <person name="Maluk M."/>
            <person name="Odee D.W."/>
            <person name="Kenicer G."/>
            <person name="Young J.P.W."/>
            <person name="Reis V.M."/>
            <person name="Zilli J."/>
            <person name="James E.K."/>
        </authorList>
    </citation>
    <scope>NUCLEOTIDE SEQUENCE</scope>
    <source>
        <strain evidence="1">JPY452</strain>
    </source>
</reference>
<organism evidence="1 2">
    <name type="scientific">Paraburkholderia unamae</name>
    <dbReference type="NCBI Taxonomy" id="219649"/>
    <lineage>
        <taxon>Bacteria</taxon>
        <taxon>Pseudomonadati</taxon>
        <taxon>Pseudomonadota</taxon>
        <taxon>Betaproteobacteria</taxon>
        <taxon>Burkholderiales</taxon>
        <taxon>Burkholderiaceae</taxon>
        <taxon>Paraburkholderia</taxon>
    </lineage>
</organism>
<sequence>MFRTIVERTSRFSANAPLSPALRASLRGVAILVAAVMALFLALMFAPHSTRANLALCLASQSESPSKHDRIDAHNAQSLAIERCID</sequence>